<dbReference type="Gene3D" id="2.40.50.100">
    <property type="match status" value="1"/>
</dbReference>
<evidence type="ECO:0000256" key="9">
    <source>
        <dbReference type="ARBA" id="ARBA00022832"/>
    </source>
</evidence>
<evidence type="ECO:0000259" key="21">
    <source>
        <dbReference type="PROSITE" id="PS50979"/>
    </source>
</evidence>
<keyword evidence="9" id="KW-0276">Fatty acid metabolism</keyword>
<accession>A0A418Q9U1</accession>
<keyword evidence="11" id="KW-0460">Magnesium</keyword>
<evidence type="ECO:0000313" key="23">
    <source>
        <dbReference type="Proteomes" id="UP000285278"/>
    </source>
</evidence>
<dbReference type="Gene3D" id="3.40.50.20">
    <property type="match status" value="1"/>
</dbReference>
<evidence type="ECO:0000256" key="14">
    <source>
        <dbReference type="ARBA" id="ARBA00023211"/>
    </source>
</evidence>
<dbReference type="EC" id="6.3.4.14" evidence="4"/>
<dbReference type="CDD" id="cd06850">
    <property type="entry name" value="biotinyl_domain"/>
    <property type="match status" value="1"/>
</dbReference>
<evidence type="ECO:0000259" key="19">
    <source>
        <dbReference type="PROSITE" id="PS50968"/>
    </source>
</evidence>
<dbReference type="FunFam" id="3.40.50.20:FF:000010">
    <property type="entry name" value="Propionyl-CoA carboxylase subunit alpha"/>
    <property type="match status" value="1"/>
</dbReference>
<dbReference type="FunFam" id="3.30.470.20:FF:000053">
    <property type="entry name" value="Acetyl-/propionyl-coenzyme A carboxylase alpha chain"/>
    <property type="match status" value="1"/>
</dbReference>
<dbReference type="PANTHER" id="PTHR18866:SF33">
    <property type="entry name" value="METHYLCROTONOYL-COA CARBOXYLASE SUBUNIT ALPHA, MITOCHONDRIAL-RELATED"/>
    <property type="match status" value="1"/>
</dbReference>
<evidence type="ECO:0000256" key="12">
    <source>
        <dbReference type="ARBA" id="ARBA00023098"/>
    </source>
</evidence>
<keyword evidence="7" id="KW-0479">Metal-binding</keyword>
<evidence type="ECO:0000256" key="2">
    <source>
        <dbReference type="ARBA" id="ARBA00004796"/>
    </source>
</evidence>
<dbReference type="EMBL" id="QXJK01000001">
    <property type="protein sequence ID" value="RIX36780.1"/>
    <property type="molecule type" value="Genomic_DNA"/>
</dbReference>
<dbReference type="InterPro" id="IPR005479">
    <property type="entry name" value="CPAse_ATP-bd"/>
</dbReference>
<keyword evidence="10 18" id="KW-0067">ATP-binding</keyword>
<dbReference type="OrthoDB" id="9760256at2"/>
<dbReference type="InterPro" id="IPR050856">
    <property type="entry name" value="Biotin_carboxylase_complex"/>
</dbReference>
<evidence type="ECO:0000256" key="5">
    <source>
        <dbReference type="ARBA" id="ARBA00022516"/>
    </source>
</evidence>
<dbReference type="SUPFAM" id="SSF51230">
    <property type="entry name" value="Single hybrid motif"/>
    <property type="match status" value="1"/>
</dbReference>
<evidence type="ECO:0000256" key="11">
    <source>
        <dbReference type="ARBA" id="ARBA00022842"/>
    </source>
</evidence>
<dbReference type="InterPro" id="IPR011764">
    <property type="entry name" value="Biotin_carboxylation_dom"/>
</dbReference>
<dbReference type="SMART" id="SM00878">
    <property type="entry name" value="Biotin_carb_C"/>
    <property type="match status" value="1"/>
</dbReference>
<comment type="pathway">
    <text evidence="3">Lipid metabolism; fatty acid biosynthesis.</text>
</comment>
<evidence type="ECO:0000256" key="6">
    <source>
        <dbReference type="ARBA" id="ARBA00022598"/>
    </source>
</evidence>
<comment type="cofactor">
    <cofactor evidence="1">
        <name>biotin</name>
        <dbReference type="ChEBI" id="CHEBI:57586"/>
    </cofactor>
</comment>
<dbReference type="InterPro" id="IPR011761">
    <property type="entry name" value="ATP-grasp"/>
</dbReference>
<dbReference type="GO" id="GO:0005524">
    <property type="term" value="F:ATP binding"/>
    <property type="evidence" value="ECO:0007669"/>
    <property type="project" value="UniProtKB-UniRule"/>
</dbReference>
<dbReference type="Pfam" id="PF02786">
    <property type="entry name" value="CPSase_L_D2"/>
    <property type="match status" value="1"/>
</dbReference>
<evidence type="ECO:0000256" key="17">
    <source>
        <dbReference type="ARBA" id="ARBA00069499"/>
    </source>
</evidence>
<dbReference type="InterPro" id="IPR011053">
    <property type="entry name" value="Single_hybrid_motif"/>
</dbReference>
<dbReference type="Pfam" id="PF00289">
    <property type="entry name" value="Biotin_carb_N"/>
    <property type="match status" value="1"/>
</dbReference>
<evidence type="ECO:0000256" key="16">
    <source>
        <dbReference type="ARBA" id="ARBA00048501"/>
    </source>
</evidence>
<keyword evidence="13" id="KW-0275">Fatty acid biosynthesis</keyword>
<organism evidence="22 23">
    <name type="scientific">Corynebacterium falsenii</name>
    <dbReference type="NCBI Taxonomy" id="108486"/>
    <lineage>
        <taxon>Bacteria</taxon>
        <taxon>Bacillati</taxon>
        <taxon>Actinomycetota</taxon>
        <taxon>Actinomycetes</taxon>
        <taxon>Mycobacteriales</taxon>
        <taxon>Corynebacteriaceae</taxon>
        <taxon>Corynebacterium</taxon>
    </lineage>
</organism>
<dbReference type="InterPro" id="IPR011054">
    <property type="entry name" value="Rudment_hybrid_motif"/>
</dbReference>
<dbReference type="Proteomes" id="UP000285278">
    <property type="component" value="Unassembled WGS sequence"/>
</dbReference>
<comment type="catalytic activity">
    <reaction evidence="16">
        <text>N(6)-biotinyl-L-lysyl-[protein] + hydrogencarbonate + ATP = N(6)-carboxybiotinyl-L-lysyl-[protein] + ADP + phosphate + H(+)</text>
        <dbReference type="Rhea" id="RHEA:13501"/>
        <dbReference type="Rhea" id="RHEA-COMP:10505"/>
        <dbReference type="Rhea" id="RHEA-COMP:10506"/>
        <dbReference type="ChEBI" id="CHEBI:15378"/>
        <dbReference type="ChEBI" id="CHEBI:17544"/>
        <dbReference type="ChEBI" id="CHEBI:30616"/>
        <dbReference type="ChEBI" id="CHEBI:43474"/>
        <dbReference type="ChEBI" id="CHEBI:83144"/>
        <dbReference type="ChEBI" id="CHEBI:83145"/>
        <dbReference type="ChEBI" id="CHEBI:456216"/>
        <dbReference type="EC" id="6.3.4.14"/>
    </reaction>
    <physiologicalReaction direction="left-to-right" evidence="16">
        <dbReference type="Rhea" id="RHEA:13502"/>
    </physiologicalReaction>
</comment>
<gene>
    <name evidence="22" type="ORF">D3M95_00805</name>
</gene>
<name>A0A418Q9U1_9CORY</name>
<protein>
    <recommendedName>
        <fullName evidence="17">Biotin-dependent acyl-coenzyme A carboxylase alpha3 subunit</fullName>
        <ecNumber evidence="4">6.3.4.14</ecNumber>
    </recommendedName>
</protein>
<dbReference type="PANTHER" id="PTHR18866">
    <property type="entry name" value="CARBOXYLASE:PYRUVATE/ACETYL-COA/PROPIONYL-COA CARBOXYLASE"/>
    <property type="match status" value="1"/>
</dbReference>
<dbReference type="PROSITE" id="PS00867">
    <property type="entry name" value="CPSASE_2"/>
    <property type="match status" value="1"/>
</dbReference>
<evidence type="ECO:0000256" key="10">
    <source>
        <dbReference type="ARBA" id="ARBA00022840"/>
    </source>
</evidence>
<evidence type="ECO:0000256" key="18">
    <source>
        <dbReference type="PROSITE-ProRule" id="PRU00409"/>
    </source>
</evidence>
<dbReference type="Pfam" id="PF00364">
    <property type="entry name" value="Biotin_lipoyl"/>
    <property type="match status" value="1"/>
</dbReference>
<dbReference type="Gene3D" id="3.30.470.20">
    <property type="entry name" value="ATP-grasp fold, B domain"/>
    <property type="match status" value="1"/>
</dbReference>
<dbReference type="FunFam" id="2.40.50.100:FF:000003">
    <property type="entry name" value="Acetyl-CoA carboxylase biotin carboxyl carrier protein"/>
    <property type="match status" value="1"/>
</dbReference>
<keyword evidence="6" id="KW-0436">Ligase</keyword>
<dbReference type="PROSITE" id="PS50968">
    <property type="entry name" value="BIOTINYL_LIPOYL"/>
    <property type="match status" value="1"/>
</dbReference>
<keyword evidence="8 18" id="KW-0547">Nucleotide-binding</keyword>
<dbReference type="RefSeq" id="WP_119664120.1">
    <property type="nucleotide sequence ID" value="NZ_DYWY01000011.1"/>
</dbReference>
<dbReference type="InterPro" id="IPR016185">
    <property type="entry name" value="PreATP-grasp_dom_sf"/>
</dbReference>
<dbReference type="InterPro" id="IPR013815">
    <property type="entry name" value="ATP_grasp_subdomain_1"/>
</dbReference>
<dbReference type="GO" id="GO:0004075">
    <property type="term" value="F:biotin carboxylase activity"/>
    <property type="evidence" value="ECO:0007669"/>
    <property type="project" value="UniProtKB-EC"/>
</dbReference>
<evidence type="ECO:0000256" key="8">
    <source>
        <dbReference type="ARBA" id="ARBA00022741"/>
    </source>
</evidence>
<sequence length="597" mass="64015">MTDNAGRITKVLIANRGEIAIRVIRAARDEGIASVAVYAEPDADAPFVRMADEAFALGGQTSAESYLDIDKVINAAKATGADAVHPGYGFLSENADFAQAVEDAGLTWIGPSPEAIRKLGDKVTARNIATAVDAPMAPGTKEPVKDADEVVEFARTHGLPVAVKAAFGGGGRGMKVAYTIEEIPDLFESATREAITAFGRGECYVERYLDKARHVEAQVVADKHGNIVVASTRDCSLQRRFQKLVEEAPAPFLTKEQNKRIYESAKAICSEAGYYGAGTVEYLVGSDGLISFLEVNTRLQVEHPVTEQVTGWDLVREQFRIANGLPLSRTEDPAISGHAIEFRINGEDAAQDFMPAPGRIQRYSEPTGPGVRMDSGIEEGSVIGGQFDSMLAKLIVTGQDRDEALARSRRALSEYVVEGLPTVIPFHQAVLNDPAFTAAEGHFGVYTRWIEEEWNNTIAPYEDPLDIADATDAALPKETIVVEIDGRRVEVVVPGELLAARGSVQRARKRRADAGDIAITGDTVAAPMQGTVIKVDVAEGDQVAEGDTILVLEAMKMENAVKAHKSGVITSLTISAGDGVTKNQALLDIADPEDETA</sequence>
<evidence type="ECO:0000256" key="3">
    <source>
        <dbReference type="ARBA" id="ARBA00005194"/>
    </source>
</evidence>
<comment type="pathway">
    <text evidence="2">Lipid metabolism; mycolic acid biosynthesis.</text>
</comment>
<proteinExistence type="predicted"/>
<dbReference type="PROSITE" id="PS00188">
    <property type="entry name" value="BIOTIN"/>
    <property type="match status" value="1"/>
</dbReference>
<dbReference type="Gene3D" id="3.30.1490.20">
    <property type="entry name" value="ATP-grasp fold, A domain"/>
    <property type="match status" value="1"/>
</dbReference>
<keyword evidence="14" id="KW-0464">Manganese</keyword>
<dbReference type="InterPro" id="IPR005482">
    <property type="entry name" value="Biotin_COase_C"/>
</dbReference>
<dbReference type="Pfam" id="PF02785">
    <property type="entry name" value="Biotin_carb_C"/>
    <property type="match status" value="1"/>
</dbReference>
<feature type="domain" description="Lipoyl-binding" evidence="19">
    <location>
        <begin position="514"/>
        <end position="590"/>
    </location>
</feature>
<evidence type="ECO:0000256" key="15">
    <source>
        <dbReference type="ARBA" id="ARBA00023267"/>
    </source>
</evidence>
<keyword evidence="12" id="KW-0443">Lipid metabolism</keyword>
<dbReference type="GO" id="GO:0006633">
    <property type="term" value="P:fatty acid biosynthetic process"/>
    <property type="evidence" value="ECO:0007669"/>
    <property type="project" value="UniProtKB-KW"/>
</dbReference>
<keyword evidence="5" id="KW-0444">Lipid biosynthesis</keyword>
<dbReference type="InterPro" id="IPR005481">
    <property type="entry name" value="BC-like_N"/>
</dbReference>
<dbReference type="PROSITE" id="PS50979">
    <property type="entry name" value="BC"/>
    <property type="match status" value="1"/>
</dbReference>
<reference evidence="22 23" key="1">
    <citation type="submission" date="2018-09" db="EMBL/GenBank/DDBJ databases">
        <title>Optimization and identification of Corynebacterium falsenii FN1-14 from fish paste.</title>
        <authorList>
            <person name="Daroonpunt R."/>
            <person name="Tanasupawat S."/>
        </authorList>
    </citation>
    <scope>NUCLEOTIDE SEQUENCE [LARGE SCALE GENOMIC DNA]</scope>
    <source>
        <strain evidence="22 23">FN1-14</strain>
    </source>
</reference>
<dbReference type="SUPFAM" id="SSF56059">
    <property type="entry name" value="Glutathione synthetase ATP-binding domain-like"/>
    <property type="match status" value="1"/>
</dbReference>
<dbReference type="SUPFAM" id="SSF52440">
    <property type="entry name" value="PreATP-grasp domain"/>
    <property type="match status" value="1"/>
</dbReference>
<evidence type="ECO:0000256" key="4">
    <source>
        <dbReference type="ARBA" id="ARBA00013263"/>
    </source>
</evidence>
<evidence type="ECO:0000256" key="13">
    <source>
        <dbReference type="ARBA" id="ARBA00023160"/>
    </source>
</evidence>
<keyword evidence="15" id="KW-0092">Biotin</keyword>
<dbReference type="FunFam" id="3.30.1490.20:FF:000003">
    <property type="entry name" value="acetyl-CoA carboxylase isoform X1"/>
    <property type="match status" value="1"/>
</dbReference>
<dbReference type="PROSITE" id="PS50975">
    <property type="entry name" value="ATP_GRASP"/>
    <property type="match status" value="1"/>
</dbReference>
<comment type="caution">
    <text evidence="22">The sequence shown here is derived from an EMBL/GenBank/DDBJ whole genome shotgun (WGS) entry which is preliminary data.</text>
</comment>
<keyword evidence="23" id="KW-1185">Reference proteome</keyword>
<dbReference type="InterPro" id="IPR000089">
    <property type="entry name" value="Biotin_lipoyl"/>
</dbReference>
<feature type="domain" description="Biotin carboxylation" evidence="21">
    <location>
        <begin position="7"/>
        <end position="451"/>
    </location>
</feature>
<evidence type="ECO:0000256" key="7">
    <source>
        <dbReference type="ARBA" id="ARBA00022723"/>
    </source>
</evidence>
<evidence type="ECO:0000313" key="22">
    <source>
        <dbReference type="EMBL" id="RIX36780.1"/>
    </source>
</evidence>
<feature type="domain" description="ATP-grasp" evidence="20">
    <location>
        <begin position="126"/>
        <end position="323"/>
    </location>
</feature>
<dbReference type="GO" id="GO:0046872">
    <property type="term" value="F:metal ion binding"/>
    <property type="evidence" value="ECO:0007669"/>
    <property type="project" value="UniProtKB-KW"/>
</dbReference>
<dbReference type="InterPro" id="IPR001882">
    <property type="entry name" value="Biotin_BS"/>
</dbReference>
<dbReference type="SUPFAM" id="SSF51246">
    <property type="entry name" value="Rudiment single hybrid motif"/>
    <property type="match status" value="1"/>
</dbReference>
<dbReference type="STRING" id="1451189.CFAL_09165"/>
<evidence type="ECO:0000259" key="20">
    <source>
        <dbReference type="PROSITE" id="PS50975"/>
    </source>
</evidence>
<evidence type="ECO:0000256" key="1">
    <source>
        <dbReference type="ARBA" id="ARBA00001953"/>
    </source>
</evidence>
<dbReference type="AlphaFoldDB" id="A0A418Q9U1"/>